<evidence type="ECO:0000256" key="14">
    <source>
        <dbReference type="ARBA" id="ARBA00039050"/>
    </source>
</evidence>
<dbReference type="GO" id="GO:0005886">
    <property type="term" value="C:plasma membrane"/>
    <property type="evidence" value="ECO:0007669"/>
    <property type="project" value="UniProtKB-SubCell"/>
</dbReference>
<evidence type="ECO:0000256" key="5">
    <source>
        <dbReference type="ARBA" id="ARBA00022519"/>
    </source>
</evidence>
<gene>
    <name evidence="19" type="ORF">DI556_17325</name>
</gene>
<evidence type="ECO:0000256" key="10">
    <source>
        <dbReference type="ARBA" id="ARBA00022967"/>
    </source>
</evidence>
<organism evidence="19 20">
    <name type="scientific">Rhodovulum sulfidophilum</name>
    <name type="common">Rhodobacter sulfidophilus</name>
    <dbReference type="NCBI Taxonomy" id="35806"/>
    <lineage>
        <taxon>Bacteria</taxon>
        <taxon>Pseudomonadati</taxon>
        <taxon>Pseudomonadota</taxon>
        <taxon>Alphaproteobacteria</taxon>
        <taxon>Rhodobacterales</taxon>
        <taxon>Paracoccaceae</taxon>
        <taxon>Rhodovulum</taxon>
    </lineage>
</organism>
<keyword evidence="4" id="KW-1003">Cell membrane</keyword>
<dbReference type="Pfam" id="PF08352">
    <property type="entry name" value="oligo_HPY"/>
    <property type="match status" value="1"/>
</dbReference>
<dbReference type="PANTHER" id="PTHR43776">
    <property type="entry name" value="TRANSPORT ATP-BINDING PROTEIN"/>
    <property type="match status" value="1"/>
</dbReference>
<evidence type="ECO:0000256" key="16">
    <source>
        <dbReference type="ARBA" id="ARBA00047640"/>
    </source>
</evidence>
<evidence type="ECO:0000256" key="11">
    <source>
        <dbReference type="ARBA" id="ARBA00023136"/>
    </source>
</evidence>
<evidence type="ECO:0000313" key="19">
    <source>
        <dbReference type="EMBL" id="PZQ47602.1"/>
    </source>
</evidence>
<dbReference type="CDD" id="cd03257">
    <property type="entry name" value="ABC_NikE_OppD_transporters"/>
    <property type="match status" value="1"/>
</dbReference>
<comment type="caution">
    <text evidence="19">The sequence shown here is derived from an EMBL/GenBank/DDBJ whole genome shotgun (WGS) entry which is preliminary data.</text>
</comment>
<keyword evidence="9 19" id="KW-0067">ATP-binding</keyword>
<feature type="domain" description="ABC transporter" evidence="18">
    <location>
        <begin position="20"/>
        <end position="268"/>
    </location>
</feature>
<comment type="similarity">
    <text evidence="13">Belongs to the ABC transporter superfamily. Glutathione importer (TC 3.A.1.5.11) family.</text>
</comment>
<evidence type="ECO:0000259" key="18">
    <source>
        <dbReference type="PROSITE" id="PS50893"/>
    </source>
</evidence>
<keyword evidence="8" id="KW-0378">Hydrolase</keyword>
<reference evidence="19 20" key="1">
    <citation type="submission" date="2017-08" db="EMBL/GenBank/DDBJ databases">
        <title>Infants hospitalized years apart are colonized by the same room-sourced microbial strains.</title>
        <authorList>
            <person name="Brooks B."/>
            <person name="Olm M.R."/>
            <person name="Firek B.A."/>
            <person name="Baker R."/>
            <person name="Thomas B.C."/>
            <person name="Morowitz M.J."/>
            <person name="Banfield J.F."/>
        </authorList>
    </citation>
    <scope>NUCLEOTIDE SEQUENCE [LARGE SCALE GENOMIC DNA]</scope>
    <source>
        <strain evidence="19">S2_005_002_R2_34</strain>
    </source>
</reference>
<dbReference type="Gene3D" id="3.40.50.300">
    <property type="entry name" value="P-loop containing nucleotide triphosphate hydrolases"/>
    <property type="match status" value="1"/>
</dbReference>
<evidence type="ECO:0000256" key="6">
    <source>
        <dbReference type="ARBA" id="ARBA00022737"/>
    </source>
</evidence>
<dbReference type="SUPFAM" id="SSF52540">
    <property type="entry name" value="P-loop containing nucleoside triphosphate hydrolases"/>
    <property type="match status" value="1"/>
</dbReference>
<evidence type="ECO:0000256" key="15">
    <source>
        <dbReference type="ARBA" id="ARBA00041187"/>
    </source>
</evidence>
<dbReference type="InterPro" id="IPR050319">
    <property type="entry name" value="ABC_transp_ATP-bind"/>
</dbReference>
<keyword evidence="10" id="KW-1278">Translocase</keyword>
<evidence type="ECO:0000256" key="1">
    <source>
        <dbReference type="ARBA" id="ARBA00004417"/>
    </source>
</evidence>
<keyword evidence="11" id="KW-0472">Membrane</keyword>
<dbReference type="PANTHER" id="PTHR43776:SF15">
    <property type="entry name" value="GLUTATHIONE IMPORT ATP-BINDING PROTEIN GSIA"/>
    <property type="match status" value="1"/>
</dbReference>
<keyword evidence="6" id="KW-0677">Repeat</keyword>
<dbReference type="InterPro" id="IPR017871">
    <property type="entry name" value="ABC_transporter-like_CS"/>
</dbReference>
<dbReference type="GO" id="GO:0016887">
    <property type="term" value="F:ATP hydrolysis activity"/>
    <property type="evidence" value="ECO:0007669"/>
    <property type="project" value="InterPro"/>
</dbReference>
<dbReference type="InterPro" id="IPR003439">
    <property type="entry name" value="ABC_transporter-like_ATP-bd"/>
</dbReference>
<dbReference type="GO" id="GO:0055085">
    <property type="term" value="P:transmembrane transport"/>
    <property type="evidence" value="ECO:0007669"/>
    <property type="project" value="UniProtKB-ARBA"/>
</dbReference>
<comment type="catalytic activity">
    <reaction evidence="16">
        <text>glutathione(out) + ATP + H2O = glutathione(in) + ADP + phosphate + H(+)</text>
        <dbReference type="Rhea" id="RHEA:29791"/>
        <dbReference type="ChEBI" id="CHEBI:15377"/>
        <dbReference type="ChEBI" id="CHEBI:15378"/>
        <dbReference type="ChEBI" id="CHEBI:30616"/>
        <dbReference type="ChEBI" id="CHEBI:43474"/>
        <dbReference type="ChEBI" id="CHEBI:57925"/>
        <dbReference type="ChEBI" id="CHEBI:456216"/>
        <dbReference type="EC" id="7.4.2.10"/>
    </reaction>
</comment>
<protein>
    <recommendedName>
        <fullName evidence="15">Glutathione import ATP-binding protein GsiA</fullName>
        <ecNumber evidence="14">7.4.2.10</ecNumber>
    </recommendedName>
</protein>
<feature type="region of interest" description="Disordered" evidence="17">
    <location>
        <begin position="276"/>
        <end position="295"/>
    </location>
</feature>
<comment type="function">
    <text evidence="12">Part of the ABC transporter complex GsiABCD involved in glutathione import. Responsible for energy coupling to the transport system.</text>
</comment>
<evidence type="ECO:0000313" key="20">
    <source>
        <dbReference type="Proteomes" id="UP000249185"/>
    </source>
</evidence>
<dbReference type="FunFam" id="3.40.50.300:FF:000016">
    <property type="entry name" value="Oligopeptide ABC transporter ATP-binding component"/>
    <property type="match status" value="1"/>
</dbReference>
<evidence type="ECO:0000256" key="9">
    <source>
        <dbReference type="ARBA" id="ARBA00022840"/>
    </source>
</evidence>
<dbReference type="GO" id="GO:0005524">
    <property type="term" value="F:ATP binding"/>
    <property type="evidence" value="ECO:0007669"/>
    <property type="project" value="UniProtKB-KW"/>
</dbReference>
<dbReference type="PROSITE" id="PS00211">
    <property type="entry name" value="ABC_TRANSPORTER_1"/>
    <property type="match status" value="1"/>
</dbReference>
<dbReference type="InterPro" id="IPR027417">
    <property type="entry name" value="P-loop_NTPase"/>
</dbReference>
<dbReference type="Proteomes" id="UP000249185">
    <property type="component" value="Unassembled WGS sequence"/>
</dbReference>
<dbReference type="AlphaFoldDB" id="A0A2W5N2A9"/>
<dbReference type="InterPro" id="IPR013563">
    <property type="entry name" value="Oligopep_ABC_C"/>
</dbReference>
<comment type="subunit">
    <text evidence="2">The complex is composed of two ATP-binding proteins (GsiA), two transmembrane proteins (GsiC and GsiD) and a solute-binding protein (GsiB).</text>
</comment>
<name>A0A2W5N2A9_RHOSU</name>
<evidence type="ECO:0000256" key="2">
    <source>
        <dbReference type="ARBA" id="ARBA00011469"/>
    </source>
</evidence>
<evidence type="ECO:0000256" key="4">
    <source>
        <dbReference type="ARBA" id="ARBA00022475"/>
    </source>
</evidence>
<dbReference type="Pfam" id="PF00005">
    <property type="entry name" value="ABC_tran"/>
    <property type="match status" value="1"/>
</dbReference>
<evidence type="ECO:0000256" key="13">
    <source>
        <dbReference type="ARBA" id="ARBA00038416"/>
    </source>
</evidence>
<evidence type="ECO:0000256" key="12">
    <source>
        <dbReference type="ARBA" id="ARBA00037530"/>
    </source>
</evidence>
<dbReference type="PROSITE" id="PS50893">
    <property type="entry name" value="ABC_TRANSPORTER_2"/>
    <property type="match status" value="1"/>
</dbReference>
<evidence type="ECO:0000256" key="8">
    <source>
        <dbReference type="ARBA" id="ARBA00022801"/>
    </source>
</evidence>
<sequence length="342" mass="37217">MPEAALPAREDRGGPAQPLLIIRDLVKRFPVKAPPFAPKRALLAVDHVSFDILKGETLGIVGESGCGKSTTSRLIMTLLEPTAGELIFDGEEVGGPNLPIREFRRQTQMVFQDSYASLNPRLAIEETIAFAPRVHGMPRRRALERARELLDAVGLAPARFARRFPHQLSGGQRQRVNIARALALDPRLVILDEPVSALDKSVQAQVLNLLNDLKARFGLTYLFISHDLDVVQYISDRVVVMYLGQIVEQGPVAAIYEDARHPYTAALLASRPALGTPRERAPLSGEPPDPMNPPSGCRFRPRCALAEPVCARVAPAPVPVAAGHEVACLMEMPGSGHGRARA</sequence>
<dbReference type="InterPro" id="IPR003593">
    <property type="entry name" value="AAA+_ATPase"/>
</dbReference>
<keyword evidence="7" id="KW-0547">Nucleotide-binding</keyword>
<keyword evidence="3" id="KW-0813">Transport</keyword>
<accession>A0A2W5N2A9</accession>
<evidence type="ECO:0000256" key="7">
    <source>
        <dbReference type="ARBA" id="ARBA00022741"/>
    </source>
</evidence>
<dbReference type="SMART" id="SM00382">
    <property type="entry name" value="AAA"/>
    <property type="match status" value="1"/>
</dbReference>
<evidence type="ECO:0000256" key="3">
    <source>
        <dbReference type="ARBA" id="ARBA00022448"/>
    </source>
</evidence>
<dbReference type="NCBIfam" id="TIGR01727">
    <property type="entry name" value="oligo_HPY"/>
    <property type="match status" value="1"/>
</dbReference>
<comment type="subcellular location">
    <subcellularLocation>
        <location evidence="1">Cell inner membrane</location>
        <topology evidence="1">Peripheral membrane protein</topology>
    </subcellularLocation>
</comment>
<keyword evidence="5" id="KW-0997">Cell inner membrane</keyword>
<dbReference type="EMBL" id="QFPW01000016">
    <property type="protein sequence ID" value="PZQ47602.1"/>
    <property type="molecule type" value="Genomic_DNA"/>
</dbReference>
<evidence type="ECO:0000256" key="17">
    <source>
        <dbReference type="SAM" id="MobiDB-lite"/>
    </source>
</evidence>
<dbReference type="GO" id="GO:0015833">
    <property type="term" value="P:peptide transport"/>
    <property type="evidence" value="ECO:0007669"/>
    <property type="project" value="InterPro"/>
</dbReference>
<proteinExistence type="inferred from homology"/>
<dbReference type="EC" id="7.4.2.10" evidence="14"/>